<accession>A0A0D2YAJ9</accession>
<evidence type="ECO:0000313" key="2">
    <source>
        <dbReference type="Proteomes" id="UP000002489"/>
    </source>
</evidence>
<dbReference type="Proteomes" id="UP000002489">
    <property type="component" value="Unassembled WGS sequence"/>
</dbReference>
<protein>
    <submittedName>
        <fullName evidence="1">Uncharacterized protein</fullName>
    </submittedName>
</protein>
<sequence>MSRTNTFYSLGVMPALMGLGHLAPAIGAIQTATGSYHFPVRLLGLIGTISAVVDSMDTYKDLSPSNRPAKWIWNLWVYGLWAIVLACTATLDLHTIYDIYRVLPLGLAWGIPCVPLYSISKGWILSKPKTLLFEAKSLVVAFCMASVCAEASMAYCCRQKEYQCASRDLRARSFYLAVLYQFFRETSCDIRDIPEDTKEGLKTLPVKLGKQNTVLLLATVGVLAESLLTHGIDITTSGINVKAPLIARAFLRVGLTMTSYWQVLRFPRQNSWAWGSMSLLGLAPVLFAQAALRD</sequence>
<organism evidence="1 2">
    <name type="scientific">Fusarium oxysporum (strain Fo5176)</name>
    <name type="common">Fusarium vascular wilt</name>
    <dbReference type="NCBI Taxonomy" id="660025"/>
    <lineage>
        <taxon>Eukaryota</taxon>
        <taxon>Fungi</taxon>
        <taxon>Dikarya</taxon>
        <taxon>Ascomycota</taxon>
        <taxon>Pezizomycotina</taxon>
        <taxon>Sordariomycetes</taxon>
        <taxon>Hypocreomycetidae</taxon>
        <taxon>Hypocreales</taxon>
        <taxon>Nectriaceae</taxon>
        <taxon>Fusarium</taxon>
        <taxon>Fusarium oxysporum species complex</taxon>
    </lineage>
</organism>
<reference evidence="1" key="2">
    <citation type="submission" date="2025-08" db="UniProtKB">
        <authorList>
            <consortium name="EnsemblFungi"/>
        </authorList>
    </citation>
    <scope>IDENTIFICATION</scope>
    <source>
        <strain evidence="1">4287 / CBS 123668 / FGSC 9935 / NRRL 34936</strain>
    </source>
</reference>
<dbReference type="AlphaFoldDB" id="A0A0D2YAJ9"/>
<dbReference type="EnsemblFungi" id="FOXG_13325T0">
    <property type="protein sequence ID" value="FOXG_13325P0"/>
    <property type="gene ID" value="FOXG_13325"/>
</dbReference>
<reference evidence="2" key="1">
    <citation type="journal article" date="2012" name="Mol. Plant Microbe Interact.">
        <title>A highly conserved effector in Fusarium oxysporum is required for full virulence on Arabidopsis.</title>
        <authorList>
            <person name="Thatcher L.F."/>
            <person name="Gardiner D.M."/>
            <person name="Kazan K."/>
            <person name="Manners J."/>
        </authorList>
    </citation>
    <scope>NUCLEOTIDE SEQUENCE [LARGE SCALE GENOMIC DNA]</scope>
    <source>
        <strain evidence="2">Fo5176</strain>
    </source>
</reference>
<proteinExistence type="predicted"/>
<gene>
    <name evidence="1" type="primary">28954591</name>
</gene>
<dbReference type="VEuPathDB" id="FungiDB:FOXG_13325"/>
<evidence type="ECO:0000313" key="1">
    <source>
        <dbReference type="EnsemblFungi" id="FOXG_13325P0"/>
    </source>
</evidence>
<name>A0A0D2YAJ9_FUSOF</name>